<dbReference type="KEGG" id="sbg:SBG_0858"/>
<dbReference type="AlphaFoldDB" id="A0A0K0H943"/>
<dbReference type="EMBL" id="FR877557">
    <property type="protein sequence ID" value="CCC29953.1"/>
    <property type="molecule type" value="Genomic_DNA"/>
</dbReference>
<reference evidence="1 2" key="1">
    <citation type="journal article" date="2011" name="PLoS Pathog.">
        <title>Salmonella bongori provides insights into the evolution of the Salmonellae.</title>
        <authorList>
            <person name="Fookes M."/>
            <person name="Schroeder G.N."/>
            <person name="Langridge G.C."/>
            <person name="Blondel C.J."/>
            <person name="Mammina C."/>
            <person name="Connor T.R."/>
            <person name="Seth-Smith H."/>
            <person name="Vernikos G.S."/>
            <person name="Robinson K.S."/>
            <person name="Sanders M."/>
            <person name="Petty N.K."/>
            <person name="Kingsley R.A."/>
            <person name="Baumler A.J."/>
            <person name="Nuccio S.P."/>
            <person name="Contreras I."/>
            <person name="Santiviago C.A."/>
            <person name="Maskell D."/>
            <person name="Barrow P."/>
            <person name="Humphrey T."/>
            <person name="Nastasi A."/>
            <person name="Roberts M."/>
            <person name="Frankel G."/>
            <person name="Parkhill J."/>
            <person name="Dougan G."/>
            <person name="Thomson N.R."/>
        </authorList>
    </citation>
    <scope>NUCLEOTIDE SEQUENCE [LARGE SCALE GENOMIC DNA]</scope>
    <source>
        <strain evidence="2">ATCC 43975 / DSM 13772 / NCTC 12419</strain>
    </source>
</reference>
<accession>A0A0K0H943</accession>
<dbReference type="Proteomes" id="UP000000289">
    <property type="component" value="Chromosome"/>
</dbReference>
<organism evidence="1 2">
    <name type="scientific">Salmonella bongori (strain ATCC 43975 / DSM 13772 / NCTC 12419)</name>
    <dbReference type="NCBI Taxonomy" id="218493"/>
    <lineage>
        <taxon>Bacteria</taxon>
        <taxon>Pseudomonadati</taxon>
        <taxon>Pseudomonadota</taxon>
        <taxon>Gammaproteobacteria</taxon>
        <taxon>Enterobacterales</taxon>
        <taxon>Enterobacteriaceae</taxon>
        <taxon>Salmonella</taxon>
    </lineage>
</organism>
<evidence type="ECO:0000313" key="1">
    <source>
        <dbReference type="EMBL" id="CCC29953.1"/>
    </source>
</evidence>
<gene>
    <name evidence="1" type="ordered locus">SBG_0858</name>
</gene>
<name>A0A0K0H943_SALBC</name>
<protein>
    <submittedName>
        <fullName evidence="1">Uncharacterized protein</fullName>
    </submittedName>
</protein>
<proteinExistence type="predicted"/>
<evidence type="ECO:0000313" key="2">
    <source>
        <dbReference type="Proteomes" id="UP000000289"/>
    </source>
</evidence>
<sequence length="71" mass="7732">MADALTDSTTMGSGQYVWDADPPVFIKDDVDIYLILNSVRTDNCPSSKNAWCHLSAGMRGNLSLRSPLSVI</sequence>